<keyword evidence="6" id="KW-0520">NAD</keyword>
<keyword evidence="9" id="KW-1185">Reference proteome</keyword>
<comment type="catalytic activity">
    <reaction evidence="5 6">
        <text>L-arginyl-[protein] + NAD(+) = N(omega)-(ADP-D-ribosyl)-L-arginyl-[protein] + nicotinamide + H(+)</text>
        <dbReference type="Rhea" id="RHEA:19149"/>
        <dbReference type="Rhea" id="RHEA-COMP:10532"/>
        <dbReference type="Rhea" id="RHEA-COMP:15087"/>
        <dbReference type="ChEBI" id="CHEBI:15378"/>
        <dbReference type="ChEBI" id="CHEBI:17154"/>
        <dbReference type="ChEBI" id="CHEBI:29965"/>
        <dbReference type="ChEBI" id="CHEBI:57540"/>
        <dbReference type="ChEBI" id="CHEBI:142554"/>
        <dbReference type="EC" id="2.4.2.31"/>
    </reaction>
</comment>
<accession>A0A815V6B3</accession>
<evidence type="ECO:0000256" key="6">
    <source>
        <dbReference type="RuleBase" id="RU361228"/>
    </source>
</evidence>
<dbReference type="PROSITE" id="PS51996">
    <property type="entry name" value="TR_MART"/>
    <property type="match status" value="1"/>
</dbReference>
<feature type="compositionally biased region" description="Low complexity" evidence="7">
    <location>
        <begin position="28"/>
        <end position="40"/>
    </location>
</feature>
<dbReference type="Gene3D" id="3.90.176.10">
    <property type="entry name" value="Toxin ADP-ribosyltransferase, Chain A, domain 1"/>
    <property type="match status" value="1"/>
</dbReference>
<dbReference type="AlphaFoldDB" id="A0A815V6B3"/>
<dbReference type="EC" id="2.4.2.31" evidence="6"/>
<evidence type="ECO:0000313" key="8">
    <source>
        <dbReference type="EMBL" id="CAF1530548.1"/>
    </source>
</evidence>
<gene>
    <name evidence="8" type="ORF">XAT740_LOCUS41432</name>
</gene>
<protein>
    <recommendedName>
        <fullName evidence="6">NAD(P)(+)--arginine ADP-ribosyltransferase</fullName>
        <ecNumber evidence="6">2.4.2.31</ecNumber>
    </recommendedName>
    <alternativeName>
        <fullName evidence="6">Mono(ADP-ribosyl)transferase</fullName>
    </alternativeName>
</protein>
<dbReference type="Proteomes" id="UP000663828">
    <property type="component" value="Unassembled WGS sequence"/>
</dbReference>
<comment type="caution">
    <text evidence="8">The sequence shown here is derived from an EMBL/GenBank/DDBJ whole genome shotgun (WGS) entry which is preliminary data.</text>
</comment>
<proteinExistence type="inferred from homology"/>
<keyword evidence="4" id="KW-0548">Nucleotidyltransferase</keyword>
<keyword evidence="2 6" id="KW-0328">Glycosyltransferase</keyword>
<organism evidence="8 9">
    <name type="scientific">Adineta ricciae</name>
    <name type="common">Rotifer</name>
    <dbReference type="NCBI Taxonomy" id="249248"/>
    <lineage>
        <taxon>Eukaryota</taxon>
        <taxon>Metazoa</taxon>
        <taxon>Spiralia</taxon>
        <taxon>Gnathifera</taxon>
        <taxon>Rotifera</taxon>
        <taxon>Eurotatoria</taxon>
        <taxon>Bdelloidea</taxon>
        <taxon>Adinetida</taxon>
        <taxon>Adinetidae</taxon>
        <taxon>Adineta</taxon>
    </lineage>
</organism>
<feature type="region of interest" description="Disordered" evidence="7">
    <location>
        <begin position="24"/>
        <end position="44"/>
    </location>
</feature>
<reference evidence="8" key="1">
    <citation type="submission" date="2021-02" db="EMBL/GenBank/DDBJ databases">
        <authorList>
            <person name="Nowell W R."/>
        </authorList>
    </citation>
    <scope>NUCLEOTIDE SEQUENCE</scope>
</reference>
<evidence type="ECO:0000256" key="2">
    <source>
        <dbReference type="ARBA" id="ARBA00022676"/>
    </source>
</evidence>
<evidence type="ECO:0000256" key="4">
    <source>
        <dbReference type="ARBA" id="ARBA00022695"/>
    </source>
</evidence>
<evidence type="ECO:0000256" key="1">
    <source>
        <dbReference type="ARBA" id="ARBA00009558"/>
    </source>
</evidence>
<sequence length="294" mass="33932">MNQIIEKIYYRTFNPLTILDDNDRNDDNSTSVTSTVSQDTPSQRRERFSIQTNFTIAEISTSSSPELTLNFYEGPVFHTLYLIYRSWSEAKELADQLQFVKHLAQNAKGVYDILDGIGRTCIRLYTSSTFWYKSITSALWDPHTITEEQFIILGAFCYLLQTYMKNLSKKNIPTNTILTVYRGIDLTDTQVEQFKQKTSYFMFTSFTSTSVKREVADMFGNTLLVMDLNTMNIHGDKLIDVGTFIGGDSQIPDEEEFLMWPLSIFHVTRYEFDVVAKKHVFYLKSSLPPRSTST</sequence>
<evidence type="ECO:0000256" key="7">
    <source>
        <dbReference type="SAM" id="MobiDB-lite"/>
    </source>
</evidence>
<comment type="similarity">
    <text evidence="1 6">Belongs to the Arg-specific ADP-ribosyltransferase family.</text>
</comment>
<evidence type="ECO:0000256" key="3">
    <source>
        <dbReference type="ARBA" id="ARBA00022679"/>
    </source>
</evidence>
<dbReference type="Pfam" id="PF01129">
    <property type="entry name" value="ART"/>
    <property type="match status" value="1"/>
</dbReference>
<dbReference type="SUPFAM" id="SSF56399">
    <property type="entry name" value="ADP-ribosylation"/>
    <property type="match status" value="1"/>
</dbReference>
<evidence type="ECO:0000313" key="9">
    <source>
        <dbReference type="Proteomes" id="UP000663828"/>
    </source>
</evidence>
<dbReference type="GO" id="GO:0016779">
    <property type="term" value="F:nucleotidyltransferase activity"/>
    <property type="evidence" value="ECO:0007669"/>
    <property type="project" value="UniProtKB-KW"/>
</dbReference>
<keyword evidence="6" id="KW-0521">NADP</keyword>
<name>A0A815V6B3_ADIRI</name>
<dbReference type="GO" id="GO:0106274">
    <property type="term" value="F:NAD+-protein-arginine ADP-ribosyltransferase activity"/>
    <property type="evidence" value="ECO:0007669"/>
    <property type="project" value="UniProtKB-EC"/>
</dbReference>
<evidence type="ECO:0000256" key="5">
    <source>
        <dbReference type="ARBA" id="ARBA00047597"/>
    </source>
</evidence>
<dbReference type="InterPro" id="IPR000768">
    <property type="entry name" value="ART"/>
</dbReference>
<keyword evidence="3 6" id="KW-0808">Transferase</keyword>
<dbReference type="EMBL" id="CAJNOR010004845">
    <property type="protein sequence ID" value="CAF1530548.1"/>
    <property type="molecule type" value="Genomic_DNA"/>
</dbReference>
<dbReference type="GO" id="GO:0030701">
    <property type="term" value="F:NAD+-dinitrogen-reductase ADP-D-ribosyltransferase activity"/>
    <property type="evidence" value="ECO:0007669"/>
    <property type="project" value="InterPro"/>
</dbReference>